<dbReference type="InterPro" id="IPR042469">
    <property type="entry name" value="HECTD3"/>
</dbReference>
<dbReference type="Pfam" id="PF00632">
    <property type="entry name" value="HECT"/>
    <property type="match status" value="1"/>
</dbReference>
<accession>A0A6A4ZJ63</accession>
<name>A0A6A4ZJ63_APHAT</name>
<evidence type="ECO:0000259" key="3">
    <source>
        <dbReference type="PROSITE" id="PS50237"/>
    </source>
</evidence>
<comment type="caution">
    <text evidence="4">The sequence shown here is derived from an EMBL/GenBank/DDBJ whole genome shotgun (WGS) entry which is preliminary data.</text>
</comment>
<dbReference type="PANTHER" id="PTHR46654:SF1">
    <property type="entry name" value="E3 UBIQUITIN-PROTEIN LIGASE HECTD3"/>
    <property type="match status" value="1"/>
</dbReference>
<proteinExistence type="predicted"/>
<protein>
    <recommendedName>
        <fullName evidence="3">HECT domain-containing protein</fullName>
    </recommendedName>
</protein>
<dbReference type="AlphaFoldDB" id="A0A6A4ZJ63"/>
<dbReference type="PROSITE" id="PS50237">
    <property type="entry name" value="HECT"/>
    <property type="match status" value="1"/>
</dbReference>
<evidence type="ECO:0000256" key="2">
    <source>
        <dbReference type="PROSITE-ProRule" id="PRU00104"/>
    </source>
</evidence>
<evidence type="ECO:0000313" key="5">
    <source>
        <dbReference type="Proteomes" id="UP000469452"/>
    </source>
</evidence>
<evidence type="ECO:0000256" key="1">
    <source>
        <dbReference type="ARBA" id="ARBA00022786"/>
    </source>
</evidence>
<dbReference type="PANTHER" id="PTHR46654">
    <property type="entry name" value="E3 UBIQUITIN-PROTEIN LIGASE HECTD3"/>
    <property type="match status" value="1"/>
</dbReference>
<feature type="domain" description="HECT" evidence="3">
    <location>
        <begin position="1"/>
        <end position="65"/>
    </location>
</feature>
<organism evidence="4 5">
    <name type="scientific">Aphanomyces astaci</name>
    <name type="common">Crayfish plague agent</name>
    <dbReference type="NCBI Taxonomy" id="112090"/>
    <lineage>
        <taxon>Eukaryota</taxon>
        <taxon>Sar</taxon>
        <taxon>Stramenopiles</taxon>
        <taxon>Oomycota</taxon>
        <taxon>Saprolegniomycetes</taxon>
        <taxon>Saprolegniales</taxon>
        <taxon>Verrucalvaceae</taxon>
        <taxon>Aphanomyces</taxon>
    </lineage>
</organism>
<sequence>APHDQGARSQPDLYLPHAQTCFFSLSLPAYSTKAILKAKLLYAIQNSPNMDADVRLHNAEGWADA</sequence>
<feature type="non-terminal residue" evidence="4">
    <location>
        <position position="1"/>
    </location>
</feature>
<dbReference type="Proteomes" id="UP000469452">
    <property type="component" value="Unassembled WGS sequence"/>
</dbReference>
<dbReference type="GO" id="GO:0004842">
    <property type="term" value="F:ubiquitin-protein transferase activity"/>
    <property type="evidence" value="ECO:0007669"/>
    <property type="project" value="InterPro"/>
</dbReference>
<dbReference type="Gene3D" id="3.30.2410.10">
    <property type="entry name" value="Hect, E3 ligase catalytic domain"/>
    <property type="match status" value="1"/>
</dbReference>
<dbReference type="EMBL" id="VJMI01017816">
    <property type="protein sequence ID" value="KAF0712348.1"/>
    <property type="molecule type" value="Genomic_DNA"/>
</dbReference>
<dbReference type="SUPFAM" id="SSF56204">
    <property type="entry name" value="Hect, E3 ligase catalytic domain"/>
    <property type="match status" value="1"/>
</dbReference>
<dbReference type="InterPro" id="IPR035983">
    <property type="entry name" value="Hect_E3_ubiquitin_ligase"/>
</dbReference>
<feature type="active site" description="Glycyl thioester intermediate" evidence="2">
    <location>
        <position position="21"/>
    </location>
</feature>
<reference evidence="4 5" key="1">
    <citation type="submission" date="2019-06" db="EMBL/GenBank/DDBJ databases">
        <title>Genomics analysis of Aphanomyces spp. identifies a new class of oomycete effector associated with host adaptation.</title>
        <authorList>
            <person name="Gaulin E."/>
        </authorList>
    </citation>
    <scope>NUCLEOTIDE SEQUENCE [LARGE SCALE GENOMIC DNA]</scope>
    <source>
        <strain evidence="4 5">E</strain>
    </source>
</reference>
<dbReference type="InterPro" id="IPR000569">
    <property type="entry name" value="HECT_dom"/>
</dbReference>
<gene>
    <name evidence="4" type="ORF">AaE_012048</name>
</gene>
<keyword evidence="1 2" id="KW-0833">Ubl conjugation pathway</keyword>
<evidence type="ECO:0000313" key="4">
    <source>
        <dbReference type="EMBL" id="KAF0712348.1"/>
    </source>
</evidence>